<dbReference type="InterPro" id="IPR000719">
    <property type="entry name" value="Prot_kinase_dom"/>
</dbReference>
<organism evidence="10 11">
    <name type="scientific">Actinocorallia aurantiaca</name>
    <dbReference type="NCBI Taxonomy" id="46204"/>
    <lineage>
        <taxon>Bacteria</taxon>
        <taxon>Bacillati</taxon>
        <taxon>Actinomycetota</taxon>
        <taxon>Actinomycetes</taxon>
        <taxon>Streptosporangiales</taxon>
        <taxon>Thermomonosporaceae</taxon>
        <taxon>Actinocorallia</taxon>
    </lineage>
</organism>
<keyword evidence="5" id="KW-0418">Kinase</keyword>
<name>A0ABN3UBP3_9ACTN</name>
<dbReference type="EMBL" id="BAAATZ010000016">
    <property type="protein sequence ID" value="GAA2729766.1"/>
    <property type="molecule type" value="Genomic_DNA"/>
</dbReference>
<dbReference type="InterPro" id="IPR036322">
    <property type="entry name" value="WD40_repeat_dom_sf"/>
</dbReference>
<feature type="domain" description="Protein kinase" evidence="9">
    <location>
        <begin position="18"/>
        <end position="274"/>
    </location>
</feature>
<dbReference type="PROSITE" id="PS50011">
    <property type="entry name" value="PROTEIN_KINASE_DOM"/>
    <property type="match status" value="1"/>
</dbReference>
<dbReference type="InterPro" id="IPR020472">
    <property type="entry name" value="WD40_PAC1"/>
</dbReference>
<dbReference type="SMART" id="SM00320">
    <property type="entry name" value="WD40"/>
    <property type="match status" value="6"/>
</dbReference>
<proteinExistence type="predicted"/>
<dbReference type="RefSeq" id="WP_344452171.1">
    <property type="nucleotide sequence ID" value="NZ_BAAATZ010000016.1"/>
</dbReference>
<feature type="repeat" description="WD" evidence="7">
    <location>
        <begin position="295"/>
        <end position="338"/>
    </location>
</feature>
<evidence type="ECO:0000259" key="9">
    <source>
        <dbReference type="PROSITE" id="PS50011"/>
    </source>
</evidence>
<dbReference type="SUPFAM" id="SSF50978">
    <property type="entry name" value="WD40 repeat-like"/>
    <property type="match status" value="1"/>
</dbReference>
<dbReference type="InterPro" id="IPR011009">
    <property type="entry name" value="Kinase-like_dom_sf"/>
</dbReference>
<dbReference type="PROSITE" id="PS00108">
    <property type="entry name" value="PROTEIN_KINASE_ST"/>
    <property type="match status" value="1"/>
</dbReference>
<dbReference type="PROSITE" id="PS00678">
    <property type="entry name" value="WD_REPEATS_1"/>
    <property type="match status" value="3"/>
</dbReference>
<dbReference type="SUPFAM" id="SSF56112">
    <property type="entry name" value="Protein kinase-like (PK-like)"/>
    <property type="match status" value="1"/>
</dbReference>
<dbReference type="CDD" id="cd14014">
    <property type="entry name" value="STKc_PknB_like"/>
    <property type="match status" value="1"/>
</dbReference>
<keyword evidence="6" id="KW-0067">ATP-binding</keyword>
<protein>
    <recommendedName>
        <fullName evidence="9">Protein kinase domain-containing protein</fullName>
    </recommendedName>
</protein>
<dbReference type="Proteomes" id="UP001501842">
    <property type="component" value="Unassembled WGS sequence"/>
</dbReference>
<accession>A0ABN3UBP3</accession>
<comment type="caution">
    <text evidence="10">The sequence shown here is derived from an EMBL/GenBank/DDBJ whole genome shotgun (WGS) entry which is preliminary data.</text>
</comment>
<dbReference type="PROSITE" id="PS50294">
    <property type="entry name" value="WD_REPEATS_REGION"/>
    <property type="match status" value="2"/>
</dbReference>
<sequence>MPGPRLLDAWDPQAVGRYKLLEVLGEGGQGIVYLAEADGRKVALKLLHQRYVVRGSSRERFLKEIQVARRVSDYTARVLEVGEHKSLPYVISEYIPGPSLARRITSDRPAEDGELMRLAAGTLTALVAIHAAGIVHCDLKPENIVLGPDGPRVVDFGIARALETITADASRLIGTPAYMAPEQVDPEIGAIGSHTDLFAWAATILYAATGTHPFQAATVPATLHRVLLHHPDVSSLPASLRDVVATALSKAPAGRPTATDALLALLSSQARPSYPLAIAPPPGSGQVPGPRGSRSLDHGGAITSVAFGQVDGRPLALSGGDDGELRVWDLGRMESLGRLQNRHMGPSLPHRVCSTAVGKVRGRPVALTAGESLMRLWDLETSQILGRSSTGPGTRIRSVAFGEVWRRPVVLSAGDGDAVRLWDPIDMRLIPLADSVNGAVSVAFGEMEGRPMALFGGSDGTVRLWNLAAIRPVGRALDGHTGEVCSMAFGRVNGCPVALSAGKDGEIRVWDLTDMRLVGKPLTGPSDVASVAFGEVNEQPFAAAGGQDGAVWMWNLNTMRPDGPPLTGHTGPITSVTFGEADGRPVLLSGGQDGLMRVWDLQSLSS</sequence>
<dbReference type="PRINTS" id="PR00320">
    <property type="entry name" value="GPROTEINBRPT"/>
</dbReference>
<dbReference type="SMART" id="SM00220">
    <property type="entry name" value="S_TKc"/>
    <property type="match status" value="1"/>
</dbReference>
<evidence type="ECO:0000256" key="5">
    <source>
        <dbReference type="ARBA" id="ARBA00022777"/>
    </source>
</evidence>
<evidence type="ECO:0000256" key="6">
    <source>
        <dbReference type="ARBA" id="ARBA00022840"/>
    </source>
</evidence>
<feature type="repeat" description="WD" evidence="7">
    <location>
        <begin position="566"/>
        <end position="606"/>
    </location>
</feature>
<dbReference type="InterPro" id="IPR008271">
    <property type="entry name" value="Ser/Thr_kinase_AS"/>
</dbReference>
<keyword evidence="3" id="KW-0677">Repeat</keyword>
<gene>
    <name evidence="10" type="ORF">GCM10010439_41060</name>
</gene>
<keyword evidence="1 7" id="KW-0853">WD repeat</keyword>
<evidence type="ECO:0000256" key="3">
    <source>
        <dbReference type="ARBA" id="ARBA00022737"/>
    </source>
</evidence>
<dbReference type="InterPro" id="IPR015943">
    <property type="entry name" value="WD40/YVTN_repeat-like_dom_sf"/>
</dbReference>
<evidence type="ECO:0000256" key="4">
    <source>
        <dbReference type="ARBA" id="ARBA00022741"/>
    </source>
</evidence>
<evidence type="ECO:0000256" key="1">
    <source>
        <dbReference type="ARBA" id="ARBA00022574"/>
    </source>
</evidence>
<keyword evidence="2" id="KW-0808">Transferase</keyword>
<keyword evidence="4" id="KW-0547">Nucleotide-binding</keyword>
<dbReference type="InterPro" id="IPR019775">
    <property type="entry name" value="WD40_repeat_CS"/>
</dbReference>
<dbReference type="CDD" id="cd00200">
    <property type="entry name" value="WD40"/>
    <property type="match status" value="1"/>
</dbReference>
<feature type="repeat" description="WD" evidence="7">
    <location>
        <begin position="477"/>
        <end position="520"/>
    </location>
</feature>
<evidence type="ECO:0000256" key="2">
    <source>
        <dbReference type="ARBA" id="ARBA00022679"/>
    </source>
</evidence>
<reference evidence="10 11" key="1">
    <citation type="journal article" date="2019" name="Int. J. Syst. Evol. Microbiol.">
        <title>The Global Catalogue of Microorganisms (GCM) 10K type strain sequencing project: providing services to taxonomists for standard genome sequencing and annotation.</title>
        <authorList>
            <consortium name="The Broad Institute Genomics Platform"/>
            <consortium name="The Broad Institute Genome Sequencing Center for Infectious Disease"/>
            <person name="Wu L."/>
            <person name="Ma J."/>
        </authorList>
    </citation>
    <scope>NUCLEOTIDE SEQUENCE [LARGE SCALE GENOMIC DNA]</scope>
    <source>
        <strain evidence="10 11">JCM 8201</strain>
    </source>
</reference>
<dbReference type="PANTHER" id="PTHR43289:SF34">
    <property type="entry name" value="SERINE_THREONINE-PROTEIN KINASE YBDM-RELATED"/>
    <property type="match status" value="1"/>
</dbReference>
<dbReference type="Pfam" id="PF00400">
    <property type="entry name" value="WD40"/>
    <property type="match status" value="3"/>
</dbReference>
<feature type="region of interest" description="Disordered" evidence="8">
    <location>
        <begin position="275"/>
        <end position="298"/>
    </location>
</feature>
<dbReference type="Gene3D" id="1.10.510.10">
    <property type="entry name" value="Transferase(Phosphotransferase) domain 1"/>
    <property type="match status" value="1"/>
</dbReference>
<dbReference type="Gene3D" id="2.130.10.10">
    <property type="entry name" value="YVTN repeat-like/Quinoprotein amine dehydrogenase"/>
    <property type="match status" value="2"/>
</dbReference>
<evidence type="ECO:0000313" key="10">
    <source>
        <dbReference type="EMBL" id="GAA2729766.1"/>
    </source>
</evidence>
<evidence type="ECO:0000313" key="11">
    <source>
        <dbReference type="Proteomes" id="UP001501842"/>
    </source>
</evidence>
<evidence type="ECO:0000256" key="7">
    <source>
        <dbReference type="PROSITE-ProRule" id="PRU00221"/>
    </source>
</evidence>
<evidence type="ECO:0000256" key="8">
    <source>
        <dbReference type="SAM" id="MobiDB-lite"/>
    </source>
</evidence>
<dbReference type="PROSITE" id="PS50082">
    <property type="entry name" value="WD_REPEATS_2"/>
    <property type="match status" value="3"/>
</dbReference>
<dbReference type="Gene3D" id="3.30.200.20">
    <property type="entry name" value="Phosphorylase Kinase, domain 1"/>
    <property type="match status" value="1"/>
</dbReference>
<dbReference type="InterPro" id="IPR001680">
    <property type="entry name" value="WD40_rpt"/>
</dbReference>
<keyword evidence="11" id="KW-1185">Reference proteome</keyword>
<dbReference type="PANTHER" id="PTHR43289">
    <property type="entry name" value="MITOGEN-ACTIVATED PROTEIN KINASE KINASE KINASE 20-RELATED"/>
    <property type="match status" value="1"/>
</dbReference>
<dbReference type="Pfam" id="PF00069">
    <property type="entry name" value="Pkinase"/>
    <property type="match status" value="1"/>
</dbReference>